<comment type="subcellular location">
    <subcellularLocation>
        <location evidence="1 6">Secreted</location>
        <location evidence="1 6">Cell wall</location>
    </subcellularLocation>
</comment>
<keyword evidence="5 6" id="KW-1015">Disulfide bond</keyword>
<dbReference type="InterPro" id="IPR001338">
    <property type="entry name" value="Class_I_Hydrophobin"/>
</dbReference>
<proteinExistence type="inferred from homology"/>
<keyword evidence="6" id="KW-0732">Signal</keyword>
<protein>
    <recommendedName>
        <fullName evidence="6">Hydrophobin</fullName>
    </recommendedName>
</protein>
<dbReference type="EMBL" id="OZ037945">
    <property type="protein sequence ID" value="CAL1702800.1"/>
    <property type="molecule type" value="Genomic_DNA"/>
</dbReference>
<dbReference type="Pfam" id="PF01185">
    <property type="entry name" value="Hydrophobin"/>
    <property type="match status" value="1"/>
</dbReference>
<evidence type="ECO:0000256" key="5">
    <source>
        <dbReference type="ARBA" id="ARBA00023157"/>
    </source>
</evidence>
<keyword evidence="3 6" id="KW-0134">Cell wall</keyword>
<dbReference type="Proteomes" id="UP001497453">
    <property type="component" value="Chromosome 2"/>
</dbReference>
<name>A0ABP1D4I7_9APHY</name>
<organism evidence="7 8">
    <name type="scientific">Somion occarium</name>
    <dbReference type="NCBI Taxonomy" id="3059160"/>
    <lineage>
        <taxon>Eukaryota</taxon>
        <taxon>Fungi</taxon>
        <taxon>Dikarya</taxon>
        <taxon>Basidiomycota</taxon>
        <taxon>Agaricomycotina</taxon>
        <taxon>Agaricomycetes</taxon>
        <taxon>Polyporales</taxon>
        <taxon>Cerrenaceae</taxon>
        <taxon>Somion</taxon>
    </lineage>
</organism>
<evidence type="ECO:0000256" key="4">
    <source>
        <dbReference type="ARBA" id="ARBA00022525"/>
    </source>
</evidence>
<evidence type="ECO:0000313" key="8">
    <source>
        <dbReference type="Proteomes" id="UP001497453"/>
    </source>
</evidence>
<gene>
    <name evidence="7" type="ORF">GFSPODELE1_LOCUS4234</name>
</gene>
<accession>A0ABP1D4I7</accession>
<comment type="similarity">
    <text evidence="2 6">Belongs to the fungal hydrophobin family.</text>
</comment>
<dbReference type="SMART" id="SM00075">
    <property type="entry name" value="HYDRO"/>
    <property type="match status" value="1"/>
</dbReference>
<dbReference type="CDD" id="cd23507">
    <property type="entry name" value="hydrophobin_I"/>
    <property type="match status" value="1"/>
</dbReference>
<evidence type="ECO:0000256" key="3">
    <source>
        <dbReference type="ARBA" id="ARBA00022512"/>
    </source>
</evidence>
<evidence type="ECO:0000313" key="7">
    <source>
        <dbReference type="EMBL" id="CAL1702800.1"/>
    </source>
</evidence>
<reference evidence="8" key="1">
    <citation type="submission" date="2024-04" db="EMBL/GenBank/DDBJ databases">
        <authorList>
            <person name="Shaw F."/>
            <person name="Minotto A."/>
        </authorList>
    </citation>
    <scope>NUCLEOTIDE SEQUENCE [LARGE SCALE GENOMIC DNA]</scope>
</reference>
<evidence type="ECO:0000256" key="6">
    <source>
        <dbReference type="RuleBase" id="RU365009"/>
    </source>
</evidence>
<keyword evidence="8" id="KW-1185">Reference proteome</keyword>
<evidence type="ECO:0000256" key="1">
    <source>
        <dbReference type="ARBA" id="ARBA00004191"/>
    </source>
</evidence>
<keyword evidence="4 6" id="KW-0964">Secreted</keyword>
<feature type="chain" id="PRO_5045002705" description="Hydrophobin" evidence="6">
    <location>
        <begin position="21"/>
        <end position="118"/>
    </location>
</feature>
<sequence length="118" mass="11993">MFRLATLVTLTVALVATVSAVPTYPFSKRDQCNTGSVQCCNTIQPANAPEIAKLLGGILPIVIQGTNTPIGVTCTPFNIGGAGGGGNCAATPSCCKETRDAHDGTTVGIDCSPIITQL</sequence>
<feature type="signal peptide" evidence="6">
    <location>
        <begin position="1"/>
        <end position="20"/>
    </location>
</feature>
<evidence type="ECO:0000256" key="2">
    <source>
        <dbReference type="ARBA" id="ARBA00010446"/>
    </source>
</evidence>